<comment type="similarity">
    <text evidence="1">Belongs to the methyltransferase superfamily.</text>
</comment>
<dbReference type="AlphaFoldDB" id="A0A014PBJ3"/>
<dbReference type="CDD" id="cd02440">
    <property type="entry name" value="AdoMet_MTases"/>
    <property type="match status" value="1"/>
</dbReference>
<evidence type="ECO:0000313" key="5">
    <source>
        <dbReference type="Proteomes" id="UP000030151"/>
    </source>
</evidence>
<gene>
    <name evidence="4" type="ORF">X797_005440</name>
</gene>
<name>A0A014PBJ3_9HYPO</name>
<dbReference type="PANTHER" id="PTHR12176">
    <property type="entry name" value="SAM-DEPENDENT METHYLTRANSFERASE SUPERFAMILY PROTEIN"/>
    <property type="match status" value="1"/>
</dbReference>
<dbReference type="Gene3D" id="3.40.50.150">
    <property type="entry name" value="Vaccinia Virus protein VP39"/>
    <property type="match status" value="1"/>
</dbReference>
<dbReference type="InterPro" id="IPR029063">
    <property type="entry name" value="SAM-dependent_MTases_sf"/>
</dbReference>
<comment type="caution">
    <text evidence="4">The sequence shown here is derived from an EMBL/GenBank/DDBJ whole genome shotgun (WGS) entry which is preliminary data.</text>
</comment>
<reference evidence="4 5" key="1">
    <citation type="submission" date="2014-02" db="EMBL/GenBank/DDBJ databases">
        <title>The genome sequence of the entomopathogenic fungus Metarhizium robertsii ARSEF 2575.</title>
        <authorList>
            <person name="Giuliano Garisto Donzelli B."/>
            <person name="Roe B.A."/>
            <person name="Macmil S.L."/>
            <person name="Krasnoff S.B."/>
            <person name="Gibson D.M."/>
        </authorList>
    </citation>
    <scope>NUCLEOTIDE SEQUENCE [LARGE SCALE GENOMIC DNA]</scope>
    <source>
        <strain evidence="4 5">ARSEF 2575</strain>
    </source>
</reference>
<dbReference type="EMBL" id="JELW01000008">
    <property type="protein sequence ID" value="EXV01344.1"/>
    <property type="molecule type" value="Genomic_DNA"/>
</dbReference>
<dbReference type="GO" id="GO:0008168">
    <property type="term" value="F:methyltransferase activity"/>
    <property type="evidence" value="ECO:0007669"/>
    <property type="project" value="UniProtKB-KW"/>
</dbReference>
<dbReference type="InterPro" id="IPR051419">
    <property type="entry name" value="Lys/N-term_MeTrsfase_sf"/>
</dbReference>
<protein>
    <submittedName>
        <fullName evidence="4">S-adenosylmethionine-dependent methyltransferase family protein</fullName>
    </submittedName>
</protein>
<evidence type="ECO:0000313" key="4">
    <source>
        <dbReference type="EMBL" id="EXV01344.1"/>
    </source>
</evidence>
<keyword evidence="3 4" id="KW-0808">Transferase</keyword>
<evidence type="ECO:0000256" key="3">
    <source>
        <dbReference type="ARBA" id="ARBA00022679"/>
    </source>
</evidence>
<dbReference type="Proteomes" id="UP000030151">
    <property type="component" value="Unassembled WGS sequence"/>
</dbReference>
<dbReference type="SUPFAM" id="SSF53335">
    <property type="entry name" value="S-adenosyl-L-methionine-dependent methyltransferases"/>
    <property type="match status" value="1"/>
</dbReference>
<dbReference type="GO" id="GO:0032259">
    <property type="term" value="P:methylation"/>
    <property type="evidence" value="ECO:0007669"/>
    <property type="project" value="UniProtKB-KW"/>
</dbReference>
<dbReference type="HOGENOM" id="CLU_1360269_0_0_1"/>
<keyword evidence="2 4" id="KW-0489">Methyltransferase</keyword>
<organism evidence="4 5">
    <name type="scientific">Metarhizium robertsii</name>
    <dbReference type="NCBI Taxonomy" id="568076"/>
    <lineage>
        <taxon>Eukaryota</taxon>
        <taxon>Fungi</taxon>
        <taxon>Dikarya</taxon>
        <taxon>Ascomycota</taxon>
        <taxon>Pezizomycotina</taxon>
        <taxon>Sordariomycetes</taxon>
        <taxon>Hypocreomycetidae</taxon>
        <taxon>Hypocreales</taxon>
        <taxon>Clavicipitaceae</taxon>
        <taxon>Metarhizium</taxon>
    </lineage>
</organism>
<accession>A0A014PBJ3</accession>
<sequence>MPADFEKQSYWHDRFASETSFEWLISSSEFVFIIEPFLEALDPSSAHILNLGSGTSDLQNHLRSRGFHKVCNLDYEPLAVERGRQLEEKAFGDVVTHYTVADATQLAYAGPEIGRRADGKFDLVIDKSTVDAVSCGGQAALLRMAQGVRSRLADDALWISLSFSASRFDNHQLPFHVETIAKIPAPKIKTTDPDIYHWCYLLRPIRDTP</sequence>
<evidence type="ECO:0000256" key="2">
    <source>
        <dbReference type="ARBA" id="ARBA00022603"/>
    </source>
</evidence>
<proteinExistence type="inferred from homology"/>
<evidence type="ECO:0000256" key="1">
    <source>
        <dbReference type="ARBA" id="ARBA00008361"/>
    </source>
</evidence>
<dbReference type="OrthoDB" id="411785at2759"/>
<dbReference type="eggNOG" id="ENOG502S12X">
    <property type="taxonomic scope" value="Eukaryota"/>
</dbReference>